<keyword evidence="3" id="KW-1185">Reference proteome</keyword>
<dbReference type="SUPFAM" id="SSF53335">
    <property type="entry name" value="S-adenosyl-L-methionine-dependent methyltransferases"/>
    <property type="match status" value="1"/>
</dbReference>
<sequence length="222" mass="25526">MDESFCENSNSAYNFEKHWENAYRKIPVKSLGWYEFKSKPTLELIEQCNLEKDALIFNAGVGASTLIRDLIEANYSNLVVNDIAVSALTELKQQIGNNKNTSIKFIVSDLTNPSNELLKLKNVDLWNDRAVLHFFTTKKQQTAYFNLLKKVVKKNGFVILAEFNLEGAKKCCGLNVVNYNEAMLQEQLGNEFKLLQSFNYTYTQPKGDTREYVYTLFKRSTI</sequence>
<dbReference type="RefSeq" id="WP_090123018.1">
    <property type="nucleotide sequence ID" value="NZ_FNNJ01000004.1"/>
</dbReference>
<evidence type="ECO:0000259" key="1">
    <source>
        <dbReference type="Pfam" id="PF13847"/>
    </source>
</evidence>
<name>A0A1H3ALB5_9FLAO</name>
<dbReference type="STRING" id="762486.SAMN05444411_104165"/>
<dbReference type="GO" id="GO:0008168">
    <property type="term" value="F:methyltransferase activity"/>
    <property type="evidence" value="ECO:0007669"/>
    <property type="project" value="UniProtKB-KW"/>
</dbReference>
<evidence type="ECO:0000313" key="3">
    <source>
        <dbReference type="Proteomes" id="UP000199595"/>
    </source>
</evidence>
<evidence type="ECO:0000313" key="2">
    <source>
        <dbReference type="EMBL" id="SDX30502.1"/>
    </source>
</evidence>
<gene>
    <name evidence="2" type="ORF">SAMN05444411_104165</name>
</gene>
<dbReference type="InterPro" id="IPR025714">
    <property type="entry name" value="Methyltranfer_dom"/>
</dbReference>
<dbReference type="AlphaFoldDB" id="A0A1H3ALB5"/>
<dbReference type="GO" id="GO:0032259">
    <property type="term" value="P:methylation"/>
    <property type="evidence" value="ECO:0007669"/>
    <property type="project" value="UniProtKB-KW"/>
</dbReference>
<accession>A0A1H3ALB5</accession>
<protein>
    <submittedName>
        <fullName evidence="2">Methyltransferase domain-containing protein</fullName>
    </submittedName>
</protein>
<proteinExistence type="predicted"/>
<dbReference type="Pfam" id="PF13847">
    <property type="entry name" value="Methyltransf_31"/>
    <property type="match status" value="1"/>
</dbReference>
<dbReference type="Gene3D" id="3.40.50.150">
    <property type="entry name" value="Vaccinia Virus protein VP39"/>
    <property type="match status" value="1"/>
</dbReference>
<dbReference type="EMBL" id="FNNJ01000004">
    <property type="protein sequence ID" value="SDX30502.1"/>
    <property type="molecule type" value="Genomic_DNA"/>
</dbReference>
<keyword evidence="2" id="KW-0489">Methyltransferase</keyword>
<keyword evidence="2" id="KW-0808">Transferase</keyword>
<reference evidence="2 3" key="1">
    <citation type="submission" date="2016-10" db="EMBL/GenBank/DDBJ databases">
        <authorList>
            <person name="de Groot N.N."/>
        </authorList>
    </citation>
    <scope>NUCLEOTIDE SEQUENCE [LARGE SCALE GENOMIC DNA]</scope>
    <source>
        <strain evidence="2 3">DSM 24956</strain>
    </source>
</reference>
<dbReference type="Proteomes" id="UP000199595">
    <property type="component" value="Unassembled WGS sequence"/>
</dbReference>
<feature type="domain" description="Methyltransferase" evidence="1">
    <location>
        <begin position="59"/>
        <end position="193"/>
    </location>
</feature>
<dbReference type="OrthoDB" id="9788660at2"/>
<dbReference type="InterPro" id="IPR029063">
    <property type="entry name" value="SAM-dependent_MTases_sf"/>
</dbReference>
<organism evidence="2 3">
    <name type="scientific">Lutibacter oricola</name>
    <dbReference type="NCBI Taxonomy" id="762486"/>
    <lineage>
        <taxon>Bacteria</taxon>
        <taxon>Pseudomonadati</taxon>
        <taxon>Bacteroidota</taxon>
        <taxon>Flavobacteriia</taxon>
        <taxon>Flavobacteriales</taxon>
        <taxon>Flavobacteriaceae</taxon>
        <taxon>Lutibacter</taxon>
    </lineage>
</organism>